<dbReference type="Pfam" id="PF07748">
    <property type="entry name" value="Glyco_hydro_38C"/>
    <property type="match status" value="1"/>
</dbReference>
<evidence type="ECO:0000313" key="7">
    <source>
        <dbReference type="Proteomes" id="UP000009222"/>
    </source>
</evidence>
<organism evidence="6 7">
    <name type="scientific">Leadbettera azotonutricia (strain ATCC BAA-888 / DSM 13862 / ZAS-9)</name>
    <name type="common">Treponema azotonutricium</name>
    <dbReference type="NCBI Taxonomy" id="545695"/>
    <lineage>
        <taxon>Bacteria</taxon>
        <taxon>Pseudomonadati</taxon>
        <taxon>Spirochaetota</taxon>
        <taxon>Spirochaetia</taxon>
        <taxon>Spirochaetales</taxon>
        <taxon>Breznakiellaceae</taxon>
        <taxon>Leadbettera</taxon>
    </lineage>
</organism>
<keyword evidence="7" id="KW-1185">Reference proteome</keyword>
<dbReference type="RefSeq" id="WP_015712778.1">
    <property type="nucleotide sequence ID" value="NC_015577.1"/>
</dbReference>
<dbReference type="PANTHER" id="PTHR46017">
    <property type="entry name" value="ALPHA-MANNOSIDASE 2C1"/>
    <property type="match status" value="1"/>
</dbReference>
<dbReference type="InParanoid" id="F5YD57"/>
<dbReference type="GO" id="GO:0006013">
    <property type="term" value="P:mannose metabolic process"/>
    <property type="evidence" value="ECO:0007669"/>
    <property type="project" value="InterPro"/>
</dbReference>
<dbReference type="GO" id="GO:0046872">
    <property type="term" value="F:metal ion binding"/>
    <property type="evidence" value="ECO:0007669"/>
    <property type="project" value="UniProtKB-KW"/>
</dbReference>
<keyword evidence="4" id="KW-0326">Glycosidase</keyword>
<reference evidence="7" key="1">
    <citation type="submission" date="2009-12" db="EMBL/GenBank/DDBJ databases">
        <title>Complete sequence of Treponema azotonutricium strain ZAS-9.</title>
        <authorList>
            <person name="Tetu S.G."/>
            <person name="Matson E."/>
            <person name="Ren Q."/>
            <person name="Seshadri R."/>
            <person name="Elbourne L."/>
            <person name="Hassan K.A."/>
            <person name="Durkin A."/>
            <person name="Radune D."/>
            <person name="Mohamoud Y."/>
            <person name="Shay R."/>
            <person name="Jin S."/>
            <person name="Zhang X."/>
            <person name="Lucey K."/>
            <person name="Ballor N.R."/>
            <person name="Ottesen E."/>
            <person name="Rosenthal R."/>
            <person name="Allen A."/>
            <person name="Leadbetter J.R."/>
            <person name="Paulsen I.T."/>
        </authorList>
    </citation>
    <scope>NUCLEOTIDE SEQUENCE [LARGE SCALE GENOMIC DNA]</scope>
    <source>
        <strain evidence="7">ATCC BAA-888 / DSM 13862 / ZAS-9</strain>
    </source>
</reference>
<dbReference type="Pfam" id="PF01074">
    <property type="entry name" value="Glyco_hydro_38N"/>
    <property type="match status" value="1"/>
</dbReference>
<dbReference type="Gene3D" id="3.20.110.10">
    <property type="entry name" value="Glycoside hydrolase 38, N terminal domain"/>
    <property type="match status" value="1"/>
</dbReference>
<dbReference type="InterPro" id="IPR037094">
    <property type="entry name" value="Glyco_hydro_38_cen_sf"/>
</dbReference>
<evidence type="ECO:0000256" key="1">
    <source>
        <dbReference type="ARBA" id="ARBA00009792"/>
    </source>
</evidence>
<dbReference type="EMBL" id="CP001841">
    <property type="protein sequence ID" value="AEF82459.1"/>
    <property type="molecule type" value="Genomic_DNA"/>
</dbReference>
<dbReference type="eggNOG" id="COG0383">
    <property type="taxonomic scope" value="Bacteria"/>
</dbReference>
<dbReference type="InterPro" id="IPR027291">
    <property type="entry name" value="Glyco_hydro_38_N_sf"/>
</dbReference>
<dbReference type="InterPro" id="IPR013780">
    <property type="entry name" value="Glyco_hydro_b"/>
</dbReference>
<dbReference type="Gene3D" id="1.20.1270.50">
    <property type="entry name" value="Glycoside hydrolase family 38, central domain"/>
    <property type="match status" value="1"/>
</dbReference>
<protein>
    <submittedName>
        <fullName evidence="6">Putative alpha-mannosidase</fullName>
    </submittedName>
</protein>
<dbReference type="PANTHER" id="PTHR46017:SF1">
    <property type="entry name" value="ALPHA-MANNOSIDASE 2C1"/>
    <property type="match status" value="1"/>
</dbReference>
<dbReference type="InterPro" id="IPR015341">
    <property type="entry name" value="Glyco_hydro_38_cen"/>
</dbReference>
<dbReference type="InterPro" id="IPR041147">
    <property type="entry name" value="GH38_C"/>
</dbReference>
<sequence length="802" mass="89433">MKEKIHLIGNAHIDIFWLWRWEEGFQEIRATFASALDRIKEHDQFIFTSACAYYYSLVESTDPGLFRRIQEAVKAGRWRIVGGWWLQPDCNAPAGESFARQGLYAQRYFKEKFGVTATLGYNVDSFGHNGNLPQILKKSGMDSYVFMRPMAHEKTLPAVLFNWEGVDGTKVLAHRLMISYNSESNWGEKLVKKIAQHTEAAAKEGKPLMCFYGVGNHGGGPTIENLKTIDALKNESPEIVYSDPQKYFEEASKLPGIPTVKDELQYHAIGCYSSLSKVKRANNATEQALLFAEKMLAVTGGADISENSAALTAAWKKVLTNQFHDSLGGCSIPEAYPKILAAYAWGQETVNHMTAILFQRLTSRIATFKDGSTVIVWNPHPWEVKQTIEVIGLADAVYDSKGNALPFEIVPTAAITSGFFSQALRFNINLPPLGYTAYKLDKLSNSWDTRAFLSLQYTRTASNHIRSGDWDAEIDRETGFITSLINTKTGTQFLGGEGIGPVIIDDESDTWTHALSSYKGAKRKMALESYTLVSQGSVTTEYEIVYKLFTSAVILRVILNGELGTLDIKTRVVWNEHHRLLKLRIGSVFSSKAFNSEIPYGAIERAADGREWPLQRWAILSSQANGPGLAVINDGIYSGSAEEGSLDLTLLRSPVYAHHETQHPRPDIQHRYVDQGEQEFLVQLRPYATQAVQENIASHALELNQPPVYVIESIHSGELPLEHSFCSIKEGSSAIISTIKRSEDGNAWIVRAVETGGKKNEASVDFTWLGLRCNLSFSPYEIKTLKIADKDNSISETNLLEF</sequence>
<evidence type="ECO:0000313" key="6">
    <source>
        <dbReference type="EMBL" id="AEF82459.1"/>
    </source>
</evidence>
<dbReference type="GO" id="GO:0030246">
    <property type="term" value="F:carbohydrate binding"/>
    <property type="evidence" value="ECO:0007669"/>
    <property type="project" value="InterPro"/>
</dbReference>
<reference evidence="6 7" key="2">
    <citation type="journal article" date="2011" name="ISME J.">
        <title>RNA-seq reveals cooperative metabolic interactions between two termite-gut spirochete species in co-culture.</title>
        <authorList>
            <person name="Rosenthal A.Z."/>
            <person name="Matson E.G."/>
            <person name="Eldar A."/>
            <person name="Leadbetter J.R."/>
        </authorList>
    </citation>
    <scope>NUCLEOTIDE SEQUENCE [LARGE SCALE GENOMIC DNA]</scope>
    <source>
        <strain evidence="7">ATCC BAA-888 / DSM 13862 / ZAS-9</strain>
    </source>
</reference>
<dbReference type="InterPro" id="IPR028995">
    <property type="entry name" value="Glyco_hydro_57/38_cen_sf"/>
</dbReference>
<dbReference type="SUPFAM" id="SSF74650">
    <property type="entry name" value="Galactose mutarotase-like"/>
    <property type="match status" value="1"/>
</dbReference>
<dbReference type="InterPro" id="IPR011682">
    <property type="entry name" value="Glyco_hydro_38_C"/>
</dbReference>
<evidence type="ECO:0000256" key="2">
    <source>
        <dbReference type="ARBA" id="ARBA00022723"/>
    </source>
</evidence>
<dbReference type="SUPFAM" id="SSF88688">
    <property type="entry name" value="Families 57/38 glycoside transferase middle domain"/>
    <property type="match status" value="1"/>
</dbReference>
<name>F5YD57_LEAAZ</name>
<dbReference type="CDD" id="cd10789">
    <property type="entry name" value="GH38N_AMII_ER_cytosolic"/>
    <property type="match status" value="1"/>
</dbReference>
<dbReference type="InterPro" id="IPR000602">
    <property type="entry name" value="Glyco_hydro_38_N"/>
</dbReference>
<feature type="domain" description="Glycoside hydrolase family 38 central" evidence="5">
    <location>
        <begin position="265"/>
        <end position="343"/>
    </location>
</feature>
<dbReference type="KEGG" id="taz:TREAZ_2756"/>
<dbReference type="AlphaFoldDB" id="F5YD57"/>
<dbReference type="STRING" id="545695.TREAZ_2756"/>
<dbReference type="GO" id="GO:0004559">
    <property type="term" value="F:alpha-mannosidase activity"/>
    <property type="evidence" value="ECO:0007669"/>
    <property type="project" value="InterPro"/>
</dbReference>
<dbReference type="SMART" id="SM00872">
    <property type="entry name" value="Alpha-mann_mid"/>
    <property type="match status" value="1"/>
</dbReference>
<accession>F5YD57</accession>
<dbReference type="OrthoDB" id="9772207at2"/>
<dbReference type="Gene3D" id="2.60.40.1180">
    <property type="entry name" value="Golgi alpha-mannosidase II"/>
    <property type="match status" value="1"/>
</dbReference>
<keyword evidence="2" id="KW-0479">Metal-binding</keyword>
<proteinExistence type="inferred from homology"/>
<dbReference type="HOGENOM" id="CLU_003442_1_1_12"/>
<evidence type="ECO:0000256" key="3">
    <source>
        <dbReference type="ARBA" id="ARBA00022801"/>
    </source>
</evidence>
<comment type="similarity">
    <text evidence="1">Belongs to the glycosyl hydrolase 38 family.</text>
</comment>
<evidence type="ECO:0000259" key="5">
    <source>
        <dbReference type="SMART" id="SM00872"/>
    </source>
</evidence>
<dbReference type="SUPFAM" id="SSF88713">
    <property type="entry name" value="Glycoside hydrolase/deacetylase"/>
    <property type="match status" value="1"/>
</dbReference>
<gene>
    <name evidence="6" type="ordered locus">TREAZ_2756</name>
</gene>
<evidence type="ECO:0000256" key="4">
    <source>
        <dbReference type="ARBA" id="ARBA00023295"/>
    </source>
</evidence>
<dbReference type="Pfam" id="PF09261">
    <property type="entry name" value="Alpha-mann_mid"/>
    <property type="match status" value="1"/>
</dbReference>
<dbReference type="GO" id="GO:0009313">
    <property type="term" value="P:oligosaccharide catabolic process"/>
    <property type="evidence" value="ECO:0007669"/>
    <property type="project" value="TreeGrafter"/>
</dbReference>
<keyword evidence="3" id="KW-0378">Hydrolase</keyword>
<dbReference type="Gene3D" id="2.70.98.30">
    <property type="entry name" value="Golgi alpha-mannosidase II, domain 4"/>
    <property type="match status" value="1"/>
</dbReference>
<dbReference type="InterPro" id="IPR011013">
    <property type="entry name" value="Gal_mutarotase_sf_dom"/>
</dbReference>
<dbReference type="InterPro" id="IPR011330">
    <property type="entry name" value="Glyco_hydro/deAcase_b/a-brl"/>
</dbReference>
<dbReference type="Proteomes" id="UP000009222">
    <property type="component" value="Chromosome"/>
</dbReference>
<dbReference type="Pfam" id="PF17677">
    <property type="entry name" value="Glyco_hydro38C2"/>
    <property type="match status" value="1"/>
</dbReference>